<reference evidence="1 2" key="1">
    <citation type="submission" date="2023-03" db="EMBL/GenBank/DDBJ databases">
        <title>High recombination rates correlate with genetic variation in Cardiocondyla obscurior ants.</title>
        <authorList>
            <person name="Errbii M."/>
        </authorList>
    </citation>
    <scope>NUCLEOTIDE SEQUENCE [LARGE SCALE GENOMIC DNA]</scope>
    <source>
        <strain evidence="1">Alpha-2009</strain>
        <tissue evidence="1">Whole body</tissue>
    </source>
</reference>
<gene>
    <name evidence="1" type="ORF">PUN28_018727</name>
</gene>
<organism evidence="1 2">
    <name type="scientific">Cardiocondyla obscurior</name>
    <dbReference type="NCBI Taxonomy" id="286306"/>
    <lineage>
        <taxon>Eukaryota</taxon>
        <taxon>Metazoa</taxon>
        <taxon>Ecdysozoa</taxon>
        <taxon>Arthropoda</taxon>
        <taxon>Hexapoda</taxon>
        <taxon>Insecta</taxon>
        <taxon>Pterygota</taxon>
        <taxon>Neoptera</taxon>
        <taxon>Endopterygota</taxon>
        <taxon>Hymenoptera</taxon>
        <taxon>Apocrita</taxon>
        <taxon>Aculeata</taxon>
        <taxon>Formicoidea</taxon>
        <taxon>Formicidae</taxon>
        <taxon>Myrmicinae</taxon>
        <taxon>Cardiocondyla</taxon>
    </lineage>
</organism>
<dbReference type="EMBL" id="JADYXP020000024">
    <property type="protein sequence ID" value="KAL0101059.1"/>
    <property type="molecule type" value="Genomic_DNA"/>
</dbReference>
<protein>
    <submittedName>
        <fullName evidence="1">Uncharacterized protein</fullName>
    </submittedName>
</protein>
<evidence type="ECO:0000313" key="1">
    <source>
        <dbReference type="EMBL" id="KAL0101059.1"/>
    </source>
</evidence>
<accession>A0AAW2EFA6</accession>
<evidence type="ECO:0000313" key="2">
    <source>
        <dbReference type="Proteomes" id="UP001430953"/>
    </source>
</evidence>
<name>A0AAW2EFA6_9HYME</name>
<dbReference type="Proteomes" id="UP001430953">
    <property type="component" value="Unassembled WGS sequence"/>
</dbReference>
<dbReference type="AlphaFoldDB" id="A0AAW2EFA6"/>
<keyword evidence="2" id="KW-1185">Reference proteome</keyword>
<comment type="caution">
    <text evidence="1">The sequence shown here is derived from an EMBL/GenBank/DDBJ whole genome shotgun (WGS) entry which is preliminary data.</text>
</comment>
<sequence length="164" mass="19325">MENKSLDVKRVELKRSLATRSRERGKRINYLRASASVYEVGRTETFPNSKTHLTIRRTKIRGQVCEKPPSRALSTKRQYRQSVWIKKKLTVPRGKTEFPSLGPFLYLLDAPRVINTGGSLRFAEAAFEWIYFRRSLIIRNIYLSRRCHANFFFFPSRFYSLTLI</sequence>
<proteinExistence type="predicted"/>